<accession>A0A7R9AXZ9</accession>
<evidence type="ECO:0000313" key="2">
    <source>
        <dbReference type="EMBL" id="CAD7261572.1"/>
    </source>
</evidence>
<proteinExistence type="predicted"/>
<reference evidence="2" key="1">
    <citation type="submission" date="2020-11" db="EMBL/GenBank/DDBJ databases">
        <authorList>
            <person name="Tran Van P."/>
        </authorList>
    </citation>
    <scope>NUCLEOTIDE SEQUENCE</scope>
</reference>
<evidence type="ECO:0000256" key="1">
    <source>
        <dbReference type="SAM" id="MobiDB-lite"/>
    </source>
</evidence>
<feature type="compositionally biased region" description="Basic and acidic residues" evidence="1">
    <location>
        <begin position="27"/>
        <end position="39"/>
    </location>
</feature>
<feature type="region of interest" description="Disordered" evidence="1">
    <location>
        <begin position="1"/>
        <end position="39"/>
    </location>
</feature>
<feature type="compositionally biased region" description="Basic residues" evidence="1">
    <location>
        <begin position="160"/>
        <end position="170"/>
    </location>
</feature>
<dbReference type="EMBL" id="OC002282">
    <property type="protein sequence ID" value="CAD7261572.1"/>
    <property type="molecule type" value="Genomic_DNA"/>
</dbReference>
<feature type="region of interest" description="Disordered" evidence="1">
    <location>
        <begin position="84"/>
        <end position="170"/>
    </location>
</feature>
<name>A0A7R9AXZ9_TIMSH</name>
<protein>
    <submittedName>
        <fullName evidence="2">Uncharacterized protein</fullName>
    </submittedName>
</protein>
<gene>
    <name evidence="2" type="ORF">TSIB3V08_LOCUS5702</name>
</gene>
<dbReference type="AlphaFoldDB" id="A0A7R9AXZ9"/>
<sequence>MVVTSPVSPHDTPAPSEKIVRNKKRPRDGLPEQRQRGREKKTFVEYETLRGFFGSRYFLDISPRFSLCCHRLAMLILLDDLQDAGVGSSDEGQQGEGSSDEGQQGEEDDDDILPEHPSELAQTVLPMSGRLNDRRTEEAQGRETDGPHQGDDGPQVGHRYSYRHCRGNRN</sequence>
<organism evidence="2">
    <name type="scientific">Timema shepardi</name>
    <name type="common">Walking stick</name>
    <dbReference type="NCBI Taxonomy" id="629360"/>
    <lineage>
        <taxon>Eukaryota</taxon>
        <taxon>Metazoa</taxon>
        <taxon>Ecdysozoa</taxon>
        <taxon>Arthropoda</taxon>
        <taxon>Hexapoda</taxon>
        <taxon>Insecta</taxon>
        <taxon>Pterygota</taxon>
        <taxon>Neoptera</taxon>
        <taxon>Polyneoptera</taxon>
        <taxon>Phasmatodea</taxon>
        <taxon>Timematodea</taxon>
        <taxon>Timematoidea</taxon>
        <taxon>Timematidae</taxon>
        <taxon>Timema</taxon>
    </lineage>
</organism>
<feature type="compositionally biased region" description="Low complexity" evidence="1">
    <location>
        <begin position="87"/>
        <end position="102"/>
    </location>
</feature>
<feature type="compositionally biased region" description="Acidic residues" evidence="1">
    <location>
        <begin position="103"/>
        <end position="112"/>
    </location>
</feature>
<feature type="compositionally biased region" description="Basic and acidic residues" evidence="1">
    <location>
        <begin position="131"/>
        <end position="151"/>
    </location>
</feature>